<organism evidence="7 8">
    <name type="scientific">Polaromonas jejuensis</name>
    <dbReference type="NCBI Taxonomy" id="457502"/>
    <lineage>
        <taxon>Bacteria</taxon>
        <taxon>Pseudomonadati</taxon>
        <taxon>Pseudomonadota</taxon>
        <taxon>Betaproteobacteria</taxon>
        <taxon>Burkholderiales</taxon>
        <taxon>Comamonadaceae</taxon>
        <taxon>Polaromonas</taxon>
    </lineage>
</organism>
<dbReference type="RefSeq" id="WP_068831998.1">
    <property type="nucleotide sequence ID" value="NZ_JBHSMX010000066.1"/>
</dbReference>
<feature type="domain" description="HTH lysR-type" evidence="6">
    <location>
        <begin position="1"/>
        <end position="58"/>
    </location>
</feature>
<dbReference type="InterPro" id="IPR036390">
    <property type="entry name" value="WH_DNA-bd_sf"/>
</dbReference>
<dbReference type="PROSITE" id="PS50931">
    <property type="entry name" value="HTH_LYSR"/>
    <property type="match status" value="1"/>
</dbReference>
<accession>A0ABW0QIQ6</accession>
<evidence type="ECO:0000313" key="8">
    <source>
        <dbReference type="Proteomes" id="UP001596084"/>
    </source>
</evidence>
<protein>
    <submittedName>
        <fullName evidence="7">LysR substrate-binding domain-containing protein</fullName>
    </submittedName>
</protein>
<evidence type="ECO:0000256" key="4">
    <source>
        <dbReference type="ARBA" id="ARBA00023163"/>
    </source>
</evidence>
<keyword evidence="5" id="KW-1133">Transmembrane helix</keyword>
<feature type="transmembrane region" description="Helical" evidence="5">
    <location>
        <begin position="230"/>
        <end position="257"/>
    </location>
</feature>
<dbReference type="SUPFAM" id="SSF46785">
    <property type="entry name" value="Winged helix' DNA-binding domain"/>
    <property type="match status" value="1"/>
</dbReference>
<comment type="caution">
    <text evidence="7">The sequence shown here is derived from an EMBL/GenBank/DDBJ whole genome shotgun (WGS) entry which is preliminary data.</text>
</comment>
<evidence type="ECO:0000256" key="3">
    <source>
        <dbReference type="ARBA" id="ARBA00023125"/>
    </source>
</evidence>
<dbReference type="SUPFAM" id="SSF53850">
    <property type="entry name" value="Periplasmic binding protein-like II"/>
    <property type="match status" value="1"/>
</dbReference>
<dbReference type="InterPro" id="IPR036388">
    <property type="entry name" value="WH-like_DNA-bd_sf"/>
</dbReference>
<evidence type="ECO:0000259" key="6">
    <source>
        <dbReference type="PROSITE" id="PS50931"/>
    </source>
</evidence>
<keyword evidence="8" id="KW-1185">Reference proteome</keyword>
<comment type="similarity">
    <text evidence="1">Belongs to the LysR transcriptional regulatory family.</text>
</comment>
<gene>
    <name evidence="7" type="ORF">ACFPP7_24670</name>
</gene>
<dbReference type="Proteomes" id="UP001596084">
    <property type="component" value="Unassembled WGS sequence"/>
</dbReference>
<keyword evidence="5" id="KW-0472">Membrane</keyword>
<keyword evidence="2" id="KW-0805">Transcription regulation</keyword>
<sequence length="316" mass="34284">MELRHLRYFVGVAELGSVSRAAEKLFIAQPALSAQIRQLEEELGVSLFVRLPRGVRLTQAGESFLVDARAILARAQQATIRARERQSGQRATLRLGLVPSTTHSVLPGLLQRVRDSGLAANIEAREMITSRQLQALRNDEIDLGFARPGEGSTPAETVAAIDDPYCLVLPEGNPLAAGQGPLSLKRAAHEHFVSFSRYQEADYFDRTAALCLEAGFTPDIRHEAGQFVNVLALVACGLGVAIVPASFATLPFGRVVFRRLQASRSKSQLVILRAQRQLQDDWSSQMTQLAVAELDSLADRLAAGLDGTDRGVLPPG</sequence>
<dbReference type="EMBL" id="JBHSMX010000066">
    <property type="protein sequence ID" value="MFC5524077.1"/>
    <property type="molecule type" value="Genomic_DNA"/>
</dbReference>
<dbReference type="PANTHER" id="PTHR30346:SF0">
    <property type="entry name" value="HCA OPERON TRANSCRIPTIONAL ACTIVATOR HCAR"/>
    <property type="match status" value="1"/>
</dbReference>
<evidence type="ECO:0000313" key="7">
    <source>
        <dbReference type="EMBL" id="MFC5524077.1"/>
    </source>
</evidence>
<evidence type="ECO:0000256" key="1">
    <source>
        <dbReference type="ARBA" id="ARBA00009437"/>
    </source>
</evidence>
<dbReference type="Pfam" id="PF00126">
    <property type="entry name" value="HTH_1"/>
    <property type="match status" value="1"/>
</dbReference>
<dbReference type="CDD" id="cd08414">
    <property type="entry name" value="PBP2_LTTR_aromatics_like"/>
    <property type="match status" value="1"/>
</dbReference>
<reference evidence="8" key="1">
    <citation type="journal article" date="2019" name="Int. J. Syst. Evol. Microbiol.">
        <title>The Global Catalogue of Microorganisms (GCM) 10K type strain sequencing project: providing services to taxonomists for standard genome sequencing and annotation.</title>
        <authorList>
            <consortium name="The Broad Institute Genomics Platform"/>
            <consortium name="The Broad Institute Genome Sequencing Center for Infectious Disease"/>
            <person name="Wu L."/>
            <person name="Ma J."/>
        </authorList>
    </citation>
    <scope>NUCLEOTIDE SEQUENCE [LARGE SCALE GENOMIC DNA]</scope>
    <source>
        <strain evidence="8">CGMCC 4.7277</strain>
    </source>
</reference>
<proteinExistence type="inferred from homology"/>
<dbReference type="Pfam" id="PF03466">
    <property type="entry name" value="LysR_substrate"/>
    <property type="match status" value="1"/>
</dbReference>
<evidence type="ECO:0000256" key="2">
    <source>
        <dbReference type="ARBA" id="ARBA00023015"/>
    </source>
</evidence>
<dbReference type="InterPro" id="IPR005119">
    <property type="entry name" value="LysR_subst-bd"/>
</dbReference>
<dbReference type="PRINTS" id="PR00039">
    <property type="entry name" value="HTHLYSR"/>
</dbReference>
<name>A0ABW0QIQ6_9BURK</name>
<keyword evidence="3" id="KW-0238">DNA-binding</keyword>
<dbReference type="Gene3D" id="1.10.10.10">
    <property type="entry name" value="Winged helix-like DNA-binding domain superfamily/Winged helix DNA-binding domain"/>
    <property type="match status" value="1"/>
</dbReference>
<dbReference type="PANTHER" id="PTHR30346">
    <property type="entry name" value="TRANSCRIPTIONAL DUAL REGULATOR HCAR-RELATED"/>
    <property type="match status" value="1"/>
</dbReference>
<keyword evidence="5" id="KW-0812">Transmembrane</keyword>
<dbReference type="Gene3D" id="3.40.190.10">
    <property type="entry name" value="Periplasmic binding protein-like II"/>
    <property type="match status" value="2"/>
</dbReference>
<keyword evidence="4" id="KW-0804">Transcription</keyword>
<dbReference type="InterPro" id="IPR000847">
    <property type="entry name" value="LysR_HTH_N"/>
</dbReference>
<evidence type="ECO:0000256" key="5">
    <source>
        <dbReference type="SAM" id="Phobius"/>
    </source>
</evidence>